<comment type="caution">
    <text evidence="2">The sequence shown here is derived from an EMBL/GenBank/DDBJ whole genome shotgun (WGS) entry which is preliminary data.</text>
</comment>
<protein>
    <submittedName>
        <fullName evidence="2">Uncharacterized protein</fullName>
    </submittedName>
</protein>
<gene>
    <name evidence="2" type="ORF">S12H4_56725</name>
</gene>
<feature type="compositionally biased region" description="Basic and acidic residues" evidence="1">
    <location>
        <begin position="167"/>
        <end position="176"/>
    </location>
</feature>
<reference evidence="2" key="1">
    <citation type="journal article" date="2014" name="Front. Microbiol.">
        <title>High frequency of phylogenetically diverse reductive dehalogenase-homologous genes in deep subseafloor sedimentary metagenomes.</title>
        <authorList>
            <person name="Kawai M."/>
            <person name="Futagami T."/>
            <person name="Toyoda A."/>
            <person name="Takaki Y."/>
            <person name="Nishi S."/>
            <person name="Hori S."/>
            <person name="Arai W."/>
            <person name="Tsubouchi T."/>
            <person name="Morono Y."/>
            <person name="Uchiyama I."/>
            <person name="Ito T."/>
            <person name="Fujiyama A."/>
            <person name="Inagaki F."/>
            <person name="Takami H."/>
        </authorList>
    </citation>
    <scope>NUCLEOTIDE SEQUENCE</scope>
    <source>
        <strain evidence="2">Expedition CK06-06</strain>
    </source>
</reference>
<sequence length="210" mass="23707">VLKTLIKPPQPAPKTLISKEQPKLKPVELNRVREKIEIPKESLTPIPITPKENASKAENQELTPLPEEVPEFHPFAIEESNDIPIITEKRKITPIITEEPSKAPSPDFSKSTPFLTEIPKISSVRIEEIERESIVSSGSDLFSVFSSMGKKDSRKPQEIVSSTKNKVVLEEKERDDKKKKKDLNFQESNVAPFINFNDVKVSDEPDFSPP</sequence>
<evidence type="ECO:0000256" key="1">
    <source>
        <dbReference type="SAM" id="MobiDB-lite"/>
    </source>
</evidence>
<feature type="region of interest" description="Disordered" evidence="1">
    <location>
        <begin position="40"/>
        <end position="76"/>
    </location>
</feature>
<feature type="region of interest" description="Disordered" evidence="1">
    <location>
        <begin position="1"/>
        <end position="21"/>
    </location>
</feature>
<organism evidence="2">
    <name type="scientific">marine sediment metagenome</name>
    <dbReference type="NCBI Taxonomy" id="412755"/>
    <lineage>
        <taxon>unclassified sequences</taxon>
        <taxon>metagenomes</taxon>
        <taxon>ecological metagenomes</taxon>
    </lineage>
</organism>
<accession>X1UMY6</accession>
<proteinExistence type="predicted"/>
<feature type="non-terminal residue" evidence="2">
    <location>
        <position position="1"/>
    </location>
</feature>
<evidence type="ECO:0000313" key="2">
    <source>
        <dbReference type="EMBL" id="GAJ18879.1"/>
    </source>
</evidence>
<dbReference type="EMBL" id="BARW01036567">
    <property type="protein sequence ID" value="GAJ18879.1"/>
    <property type="molecule type" value="Genomic_DNA"/>
</dbReference>
<name>X1UMY6_9ZZZZ</name>
<feature type="non-terminal residue" evidence="2">
    <location>
        <position position="210"/>
    </location>
</feature>
<dbReference type="AlphaFoldDB" id="X1UMY6"/>
<feature type="region of interest" description="Disordered" evidence="1">
    <location>
        <begin position="146"/>
        <end position="183"/>
    </location>
</feature>